<dbReference type="SUPFAM" id="SSF53850">
    <property type="entry name" value="Periplasmic binding protein-like II"/>
    <property type="match status" value="1"/>
</dbReference>
<feature type="chain" id="PRO_5038902365" evidence="2">
    <location>
        <begin position="24"/>
        <end position="455"/>
    </location>
</feature>
<proteinExistence type="predicted"/>
<keyword evidence="2" id="KW-0732">Signal</keyword>
<keyword evidence="4" id="KW-1185">Reference proteome</keyword>
<feature type="compositionally biased region" description="Basic and acidic residues" evidence="1">
    <location>
        <begin position="38"/>
        <end position="48"/>
    </location>
</feature>
<dbReference type="PANTHER" id="PTHR43649:SF14">
    <property type="entry name" value="BLR3389 PROTEIN"/>
    <property type="match status" value="1"/>
</dbReference>
<dbReference type="OrthoDB" id="94797at2"/>
<evidence type="ECO:0000256" key="1">
    <source>
        <dbReference type="SAM" id="MobiDB-lite"/>
    </source>
</evidence>
<dbReference type="PROSITE" id="PS51257">
    <property type="entry name" value="PROKAR_LIPOPROTEIN"/>
    <property type="match status" value="1"/>
</dbReference>
<dbReference type="InterPro" id="IPR006059">
    <property type="entry name" value="SBP"/>
</dbReference>
<name>A0A1C7IFD0_9FIRM</name>
<dbReference type="PANTHER" id="PTHR43649">
    <property type="entry name" value="ARABINOSE-BINDING PROTEIN-RELATED"/>
    <property type="match status" value="1"/>
</dbReference>
<protein>
    <submittedName>
        <fullName evidence="3">ABC transporter substrate-binding protein</fullName>
    </submittedName>
</protein>
<sequence>MKKRMAKLVTLSMTALMAASLCACGSDGGNSSAGESDSTGKKAAETKDSGDDSKEIVYWNIGTESPDKDVIAKAVDKFNSETESGYTVTVVPTQNDTYKEKLVVAMSSGECPDMYSNWSGGPMYEYIDSGFGQPIDDLFNASDIKDKLMDAAVAQATYNDHVYAVPYQNVSLAGIFYNKEIFEKYGLSEPKTLGDLENICKTLKDNGITPFALANGSKWTGSMYFMSLAARYGGLEPFQKAVAGEGKFTDDCFIKAGEKIQEWVNAGYFPEGVNSLSEDDGQAKQLMYQETAGMLLCGSWYTGTFSSDSEEFYQKIDWFPFPAIESSDADANIQIGTVGDQFITFNCEGEKLAAAFECAEAHLSDEVIDFEIEKGKIPPVKGIEDKITDPVAKKIVETANSASEIQLWYDQYLPPAVATAHLDGLQEVFGLTMTPQEAQDSMQTAMDDYLSTKAE</sequence>
<evidence type="ECO:0000256" key="2">
    <source>
        <dbReference type="SAM" id="SignalP"/>
    </source>
</evidence>
<dbReference type="AlphaFoldDB" id="A0A1C7IFD0"/>
<evidence type="ECO:0000313" key="4">
    <source>
        <dbReference type="Proteomes" id="UP000092574"/>
    </source>
</evidence>
<feature type="region of interest" description="Disordered" evidence="1">
    <location>
        <begin position="27"/>
        <end position="48"/>
    </location>
</feature>
<accession>A0A1C7IFD0</accession>
<feature type="signal peptide" evidence="2">
    <location>
        <begin position="1"/>
        <end position="23"/>
    </location>
</feature>
<dbReference type="Gene3D" id="3.40.190.10">
    <property type="entry name" value="Periplasmic binding protein-like II"/>
    <property type="match status" value="2"/>
</dbReference>
<dbReference type="STRING" id="1796616.A4V09_22605"/>
<reference evidence="3" key="1">
    <citation type="submission" date="2017-04" db="EMBL/GenBank/DDBJ databases">
        <title>Complete Genome Sequences of Twelve Strains of a Stable Defined Moderately Diverse Mouse Microbiota 2 (sDMDMm2).</title>
        <authorList>
            <person name="Uchimura Y."/>
            <person name="Wyss M."/>
            <person name="Brugiroux S."/>
            <person name="Limenitakis J.P."/>
            <person name="Stecher B."/>
            <person name="McCoy K.D."/>
            <person name="Macpherson A.J."/>
        </authorList>
    </citation>
    <scope>NUCLEOTIDE SEQUENCE</scope>
    <source>
        <strain evidence="3">YL58</strain>
    </source>
</reference>
<evidence type="ECO:0000313" key="3">
    <source>
        <dbReference type="EMBL" id="ANU78295.1"/>
    </source>
</evidence>
<dbReference type="Proteomes" id="UP000092574">
    <property type="component" value="Chromosome"/>
</dbReference>
<dbReference type="RefSeq" id="WP_065544379.1">
    <property type="nucleotide sequence ID" value="NZ_CP015405.2"/>
</dbReference>
<organism evidence="3 4">
    <name type="scientific">Blautia pseudococcoides</name>
    <dbReference type="NCBI Taxonomy" id="1796616"/>
    <lineage>
        <taxon>Bacteria</taxon>
        <taxon>Bacillati</taxon>
        <taxon>Bacillota</taxon>
        <taxon>Clostridia</taxon>
        <taxon>Lachnospirales</taxon>
        <taxon>Lachnospiraceae</taxon>
        <taxon>Blautia</taxon>
    </lineage>
</organism>
<dbReference type="KEGG" id="byl:A4V09_22605"/>
<dbReference type="InterPro" id="IPR050490">
    <property type="entry name" value="Bact_solute-bd_prot1"/>
</dbReference>
<gene>
    <name evidence="3" type="ORF">A4V09_22605</name>
</gene>
<dbReference type="Pfam" id="PF01547">
    <property type="entry name" value="SBP_bac_1"/>
    <property type="match status" value="1"/>
</dbReference>
<dbReference type="EMBL" id="CP015405">
    <property type="protein sequence ID" value="ANU78295.1"/>
    <property type="molecule type" value="Genomic_DNA"/>
</dbReference>